<evidence type="ECO:0000256" key="5">
    <source>
        <dbReference type="ARBA" id="ARBA00022989"/>
    </source>
</evidence>
<dbReference type="PANTHER" id="PTHR30462:SF3">
    <property type="entry name" value="INTERMEMBRANE TRANSPORT PROTEIN PQIA"/>
    <property type="match status" value="1"/>
</dbReference>
<reference evidence="8" key="1">
    <citation type="submission" date="2016-01" db="EMBL/GenBank/DDBJ databases">
        <authorList>
            <person name="Peeters C."/>
        </authorList>
    </citation>
    <scope>NUCLEOTIDE SEQUENCE</scope>
    <source>
        <strain evidence="8">LMG 29322</strain>
    </source>
</reference>
<proteinExistence type="predicted"/>
<dbReference type="PANTHER" id="PTHR30462">
    <property type="entry name" value="INTERMEMBRANE TRANSPORT PROTEIN PQIB-RELATED"/>
    <property type="match status" value="1"/>
</dbReference>
<dbReference type="Pfam" id="PF04403">
    <property type="entry name" value="PqiA"/>
    <property type="match status" value="2"/>
</dbReference>
<gene>
    <name evidence="8" type="ORF">AWB79_05236</name>
</gene>
<keyword evidence="3" id="KW-0997">Cell inner membrane</keyword>
<feature type="transmembrane region" description="Helical" evidence="7">
    <location>
        <begin position="129"/>
        <end position="154"/>
    </location>
</feature>
<feature type="transmembrane region" description="Helical" evidence="7">
    <location>
        <begin position="160"/>
        <end position="180"/>
    </location>
</feature>
<keyword evidence="6 7" id="KW-0472">Membrane</keyword>
<keyword evidence="4 7" id="KW-0812">Transmembrane</keyword>
<comment type="subcellular location">
    <subcellularLocation>
        <location evidence="1">Cell inner membrane</location>
    </subcellularLocation>
</comment>
<feature type="transmembrane region" description="Helical" evidence="7">
    <location>
        <begin position="42"/>
        <end position="68"/>
    </location>
</feature>
<evidence type="ECO:0000256" key="4">
    <source>
        <dbReference type="ARBA" id="ARBA00022692"/>
    </source>
</evidence>
<evidence type="ECO:0000313" key="9">
    <source>
        <dbReference type="Proteomes" id="UP000054851"/>
    </source>
</evidence>
<keyword evidence="9" id="KW-1185">Reference proteome</keyword>
<keyword evidence="2" id="KW-1003">Cell membrane</keyword>
<dbReference type="AlphaFoldDB" id="A0A158CEM1"/>
<dbReference type="InterPro" id="IPR051800">
    <property type="entry name" value="PqiA-PqiB_transport"/>
</dbReference>
<dbReference type="STRING" id="1777140.AWB79_05236"/>
<accession>A0A158CEM1</accession>
<protein>
    <submittedName>
        <fullName evidence="8">Paraquat-inducible protein A</fullName>
    </submittedName>
</protein>
<evidence type="ECO:0000313" key="8">
    <source>
        <dbReference type="EMBL" id="SAK80711.1"/>
    </source>
</evidence>
<feature type="transmembrane region" description="Helical" evidence="7">
    <location>
        <begin position="291"/>
        <end position="318"/>
    </location>
</feature>
<dbReference type="RefSeq" id="WP_061170311.1">
    <property type="nucleotide sequence ID" value="NZ_FCOA02000021.1"/>
</dbReference>
<evidence type="ECO:0000256" key="7">
    <source>
        <dbReference type="SAM" id="Phobius"/>
    </source>
</evidence>
<organism evidence="8 9">
    <name type="scientific">Caballeronia hypogeia</name>
    <dbReference type="NCBI Taxonomy" id="1777140"/>
    <lineage>
        <taxon>Bacteria</taxon>
        <taxon>Pseudomonadati</taxon>
        <taxon>Pseudomonadota</taxon>
        <taxon>Betaproteobacteria</taxon>
        <taxon>Burkholderiales</taxon>
        <taxon>Burkholderiaceae</taxon>
        <taxon>Caballeronia</taxon>
    </lineage>
</organism>
<name>A0A158CEM1_9BURK</name>
<dbReference type="GO" id="GO:0005886">
    <property type="term" value="C:plasma membrane"/>
    <property type="evidence" value="ECO:0007669"/>
    <property type="project" value="UniProtKB-SubCell"/>
</dbReference>
<evidence type="ECO:0000256" key="1">
    <source>
        <dbReference type="ARBA" id="ARBA00004533"/>
    </source>
</evidence>
<dbReference type="EMBL" id="FCOA02000021">
    <property type="protein sequence ID" value="SAK80711.1"/>
    <property type="molecule type" value="Genomic_DNA"/>
</dbReference>
<sequence>MTIGCPECGVLEDLPPLNSHTIARCRLCHYPLERRSGRSVTAALACTASTFLLLFPANLATLMSVRLLDGERSSLLASGIVGIWHEGWTILALLLGLFGIVLPFVRFGGLAVVLGALRLGKRFRGIGTLYRWTLWLDIWVMPDVYLVGCFIGYARVTQNLHATIGAGGYCFIAAAILSMLTRATLDRRFVWRAIAPDRWPGRDEPVIACTTCDLVAPRACEGERCTRCGARLHIRKPDAVVRAAALSLAALVLTLPANLYPMTISIQLGRDVPHRIIDGVYELFQAGLWPFGILIICTSIVIPLAKLLGMAWFIASVLRRSRRHLRLKAHLYRWIDELGRWSNVDVFTIAAFVPLIRFGDVASTRTSPGATAFVLVVVLTMAASRSFDPRLMWDARNGSRS</sequence>
<feature type="transmembrane region" description="Helical" evidence="7">
    <location>
        <begin position="338"/>
        <end position="358"/>
    </location>
</feature>
<evidence type="ECO:0000256" key="2">
    <source>
        <dbReference type="ARBA" id="ARBA00022475"/>
    </source>
</evidence>
<evidence type="ECO:0000256" key="3">
    <source>
        <dbReference type="ARBA" id="ARBA00022519"/>
    </source>
</evidence>
<dbReference type="OrthoDB" id="9800207at2"/>
<feature type="transmembrane region" description="Helical" evidence="7">
    <location>
        <begin position="88"/>
        <end position="117"/>
    </location>
</feature>
<dbReference type="Proteomes" id="UP000054851">
    <property type="component" value="Unassembled WGS sequence"/>
</dbReference>
<keyword evidence="5 7" id="KW-1133">Transmembrane helix</keyword>
<dbReference type="InterPro" id="IPR007498">
    <property type="entry name" value="PqiA-like"/>
</dbReference>
<comment type="caution">
    <text evidence="8">The sequence shown here is derived from an EMBL/GenBank/DDBJ whole genome shotgun (WGS) entry which is preliminary data.</text>
</comment>
<feature type="transmembrane region" description="Helical" evidence="7">
    <location>
        <begin position="239"/>
        <end position="260"/>
    </location>
</feature>
<evidence type="ECO:0000256" key="6">
    <source>
        <dbReference type="ARBA" id="ARBA00023136"/>
    </source>
</evidence>
<feature type="transmembrane region" description="Helical" evidence="7">
    <location>
        <begin position="370"/>
        <end position="387"/>
    </location>
</feature>